<dbReference type="GO" id="GO:0005509">
    <property type="term" value="F:calcium ion binding"/>
    <property type="evidence" value="ECO:0007669"/>
    <property type="project" value="UniProtKB-UniRule"/>
</dbReference>
<feature type="region of interest" description="Disordered" evidence="10">
    <location>
        <begin position="1966"/>
        <end position="2035"/>
    </location>
</feature>
<feature type="transmembrane region" description="Helical" evidence="11">
    <location>
        <begin position="2665"/>
        <end position="2689"/>
    </location>
</feature>
<feature type="domain" description="Cadherin" evidence="12">
    <location>
        <begin position="2342"/>
        <end position="2460"/>
    </location>
</feature>
<feature type="domain" description="Cadherin" evidence="12">
    <location>
        <begin position="1444"/>
        <end position="1544"/>
    </location>
</feature>
<dbReference type="GO" id="GO:0007156">
    <property type="term" value="P:homophilic cell adhesion via plasma membrane adhesion molecules"/>
    <property type="evidence" value="ECO:0007669"/>
    <property type="project" value="InterPro"/>
</dbReference>
<feature type="domain" description="Cadherin" evidence="12">
    <location>
        <begin position="2140"/>
        <end position="2223"/>
    </location>
</feature>
<dbReference type="CDD" id="cd11304">
    <property type="entry name" value="Cadherin_repeat"/>
    <property type="match status" value="16"/>
</dbReference>
<keyword evidence="14" id="KW-1185">Reference proteome</keyword>
<dbReference type="PROSITE" id="PS50268">
    <property type="entry name" value="CADHERIN_2"/>
    <property type="match status" value="12"/>
</dbReference>
<feature type="domain" description="Cadherin" evidence="12">
    <location>
        <begin position="305"/>
        <end position="414"/>
    </location>
</feature>
<feature type="compositionally biased region" description="Low complexity" evidence="10">
    <location>
        <begin position="547"/>
        <end position="581"/>
    </location>
</feature>
<organism evidence="13 14">
    <name type="scientific">Mesorhabditis spiculigera</name>
    <dbReference type="NCBI Taxonomy" id="96644"/>
    <lineage>
        <taxon>Eukaryota</taxon>
        <taxon>Metazoa</taxon>
        <taxon>Ecdysozoa</taxon>
        <taxon>Nematoda</taxon>
        <taxon>Chromadorea</taxon>
        <taxon>Rhabditida</taxon>
        <taxon>Rhabditina</taxon>
        <taxon>Rhabditomorpha</taxon>
        <taxon>Rhabditoidea</taxon>
        <taxon>Rhabditidae</taxon>
        <taxon>Mesorhabditinae</taxon>
        <taxon>Mesorhabditis</taxon>
    </lineage>
</organism>
<feature type="compositionally biased region" description="Polar residues" evidence="10">
    <location>
        <begin position="530"/>
        <end position="546"/>
    </location>
</feature>
<dbReference type="PRINTS" id="PR00205">
    <property type="entry name" value="CADHERIN"/>
</dbReference>
<feature type="domain" description="Cadherin" evidence="12">
    <location>
        <begin position="75"/>
        <end position="203"/>
    </location>
</feature>
<evidence type="ECO:0000256" key="9">
    <source>
        <dbReference type="PROSITE-ProRule" id="PRU00043"/>
    </source>
</evidence>
<feature type="region of interest" description="Disordered" evidence="10">
    <location>
        <begin position="1909"/>
        <end position="1952"/>
    </location>
</feature>
<dbReference type="EMBL" id="CATQJA010002657">
    <property type="protein sequence ID" value="CAJ0579735.1"/>
    <property type="molecule type" value="Genomic_DNA"/>
</dbReference>
<feature type="compositionally biased region" description="Polar residues" evidence="10">
    <location>
        <begin position="2737"/>
        <end position="2747"/>
    </location>
</feature>
<evidence type="ECO:0000256" key="10">
    <source>
        <dbReference type="SAM" id="MobiDB-lite"/>
    </source>
</evidence>
<feature type="compositionally biased region" description="Polar residues" evidence="10">
    <location>
        <begin position="1966"/>
        <end position="1977"/>
    </location>
</feature>
<feature type="region of interest" description="Disordered" evidence="10">
    <location>
        <begin position="516"/>
        <end position="596"/>
    </location>
</feature>
<evidence type="ECO:0000256" key="11">
    <source>
        <dbReference type="SAM" id="Phobius"/>
    </source>
</evidence>
<dbReference type="InterPro" id="IPR002126">
    <property type="entry name" value="Cadherin-like_dom"/>
</dbReference>
<evidence type="ECO:0000256" key="2">
    <source>
        <dbReference type="ARBA" id="ARBA00022692"/>
    </source>
</evidence>
<reference evidence="13" key="1">
    <citation type="submission" date="2023-06" db="EMBL/GenBank/DDBJ databases">
        <authorList>
            <person name="Delattre M."/>
        </authorList>
    </citation>
    <scope>NUCLEOTIDE SEQUENCE</scope>
    <source>
        <strain evidence="13">AF72</strain>
    </source>
</reference>
<feature type="domain" description="Cadherin" evidence="12">
    <location>
        <begin position="1040"/>
        <end position="1152"/>
    </location>
</feature>
<evidence type="ECO:0000313" key="14">
    <source>
        <dbReference type="Proteomes" id="UP001177023"/>
    </source>
</evidence>
<protein>
    <recommendedName>
        <fullName evidence="12">Cadherin domain-containing protein</fullName>
    </recommendedName>
</protein>
<feature type="compositionally biased region" description="Basic and acidic residues" evidence="10">
    <location>
        <begin position="2784"/>
        <end position="2796"/>
    </location>
</feature>
<keyword evidence="7 11" id="KW-0472">Membrane</keyword>
<dbReference type="Gene3D" id="2.60.40.60">
    <property type="entry name" value="Cadherins"/>
    <property type="match status" value="16"/>
</dbReference>
<feature type="domain" description="Cadherin" evidence="12">
    <location>
        <begin position="835"/>
        <end position="939"/>
    </location>
</feature>
<feature type="domain" description="Cadherin" evidence="12">
    <location>
        <begin position="2041"/>
        <end position="2139"/>
    </location>
</feature>
<keyword evidence="3" id="KW-0677">Repeat</keyword>
<keyword evidence="4 9" id="KW-0106">Calcium</keyword>
<dbReference type="PANTHER" id="PTHR24026:SF136">
    <property type="entry name" value="PROTOCADHERIN-23"/>
    <property type="match status" value="1"/>
</dbReference>
<name>A0AA36D2I5_9BILA</name>
<evidence type="ECO:0000256" key="3">
    <source>
        <dbReference type="ARBA" id="ARBA00022737"/>
    </source>
</evidence>
<dbReference type="PROSITE" id="PS00232">
    <property type="entry name" value="CADHERIN_1"/>
    <property type="match status" value="5"/>
</dbReference>
<evidence type="ECO:0000256" key="1">
    <source>
        <dbReference type="ARBA" id="ARBA00004370"/>
    </source>
</evidence>
<evidence type="ECO:0000256" key="6">
    <source>
        <dbReference type="ARBA" id="ARBA00022989"/>
    </source>
</evidence>
<dbReference type="GO" id="GO:0005886">
    <property type="term" value="C:plasma membrane"/>
    <property type="evidence" value="ECO:0007669"/>
    <property type="project" value="InterPro"/>
</dbReference>
<feature type="region of interest" description="Disordered" evidence="10">
    <location>
        <begin position="2731"/>
        <end position="2752"/>
    </location>
</feature>
<evidence type="ECO:0000256" key="8">
    <source>
        <dbReference type="ARBA" id="ARBA00023180"/>
    </source>
</evidence>
<dbReference type="Proteomes" id="UP001177023">
    <property type="component" value="Unassembled WGS sequence"/>
</dbReference>
<feature type="region of interest" description="Disordered" evidence="10">
    <location>
        <begin position="2771"/>
        <end position="2806"/>
    </location>
</feature>
<evidence type="ECO:0000313" key="13">
    <source>
        <dbReference type="EMBL" id="CAJ0579735.1"/>
    </source>
</evidence>
<keyword evidence="5" id="KW-0130">Cell adhesion</keyword>
<accession>A0AA36D2I5</accession>
<dbReference type="FunFam" id="2.60.40.60:FF:000116">
    <property type="entry name" value="Dachsous cadherin-related 2"/>
    <property type="match status" value="1"/>
</dbReference>
<feature type="compositionally biased region" description="Acidic residues" evidence="10">
    <location>
        <begin position="2000"/>
        <end position="2010"/>
    </location>
</feature>
<keyword evidence="2 11" id="KW-0812">Transmembrane</keyword>
<dbReference type="SUPFAM" id="SSF49313">
    <property type="entry name" value="Cadherin-like"/>
    <property type="match status" value="14"/>
</dbReference>
<feature type="domain" description="Cadherin" evidence="12">
    <location>
        <begin position="940"/>
        <end position="1039"/>
    </location>
</feature>
<dbReference type="SMART" id="SM00112">
    <property type="entry name" value="CA"/>
    <property type="match status" value="14"/>
</dbReference>
<comment type="subcellular location">
    <subcellularLocation>
        <location evidence="1">Membrane</location>
    </subcellularLocation>
</comment>
<keyword evidence="6 11" id="KW-1133">Transmembrane helix</keyword>
<evidence type="ECO:0000256" key="5">
    <source>
        <dbReference type="ARBA" id="ARBA00022889"/>
    </source>
</evidence>
<feature type="compositionally biased region" description="Low complexity" evidence="10">
    <location>
        <begin position="1920"/>
        <end position="1933"/>
    </location>
</feature>
<keyword evidence="8" id="KW-0325">Glycoprotein</keyword>
<dbReference type="InterPro" id="IPR020894">
    <property type="entry name" value="Cadherin_CS"/>
</dbReference>
<sequence>MEPRWQANFTSRFRLEGPDADGHFTISNTQILRLPPYPFQYTDTLLYATVVCNGEAYPLVTIRVKTSDSHAPYFYQTPYHVSLSEAVPLGTEIDTPILAIDWDPAHDYPITFSIEDNDSPFSLADPISVHGTDFLPPEAVPRWSPEQLPTVVRLRVDEPLDFDTQPNSYVLTIVAKDNAEPPNTNRTRLVVHLLDADDQQPRFTSEEYLALIPKKWSIGSSLTVTPPLHAFDGDLGINKSIIYSIDANAMDALTIDAQSGEITLIDEGAAIPDTIVVKATQSDHESRFATARLRVVSDLPQATFDKCEVYASLLENTAPGTPVVEISVLHRTEKSHVKLIDPDGTFALKVDPTAPSKLQVIVKNSRLLDRELFSTIEAVLQLEDSTPSVPQENSCQKVKIRVDLVDENDNAPVFERDVLRYWVGDQTHDGDILATLRASDKDQGPNGDVSYSLIDPAGQKLPLEIQQANGAASLLYVAALDKGERQLNGALRARDHGQPEKYSEIPVEIYRRKSAANPLKDGLAKGKVTAASTTRQRPTVTHSQPKTTTTEAPRTTNYRTTAETTTWTPTAPEPTTTSRSSDAPEEPQAEEAPTSSEFLWRQIEFLRQNGIIAPTDVPSEAEMTGAQHVAQVFKPESNNVTEPFRRCRICSKFSNDIEQLKKKEKATVAHAAPTKTAVEGNSLQDLDGQIEKEEDGARELDESVEVVALEDTVDEHPPESSLEEAETMPPQFQFHEDNYKLQLFGPVVPGEGVGRVAAGPGVEAYGIDRRVFGQFTIDFDGGLISVDEKAEALFKQPGTFRFHVSATDGVKTAQSWVSVQVDPTKSIFAAAPRFDQSSYEIFVTENQPPAVISTLRAFHRSEALHQDRLVYSILTSDKDLPFSVEANTGQLAVLNELDRENGERYDFQVRACLSEHRGVCGVASVSILVNDLNDNTPKFPSNTYHIVVPNDLPKGAEVVQLAARDMDAGSNGVVSYVLNPPSETFAIDHHTGQISILRTPEKSRYSLIIEAFDHGIPRRTTHTELRINVEGSNPSAPQFDQSGYTLIVESPVRVGQVIGNVHATDPDPGEDGMVTYSFGTSQDPRTQVDQQKFSINPKTGAVSALTPLTSLDGPFHLVAEASDQNAIFSRKTKAAVRVEISGSATLRFFPLQEIVYISSEKQPGSVILRASAHTSGSSDINFLLVDAPEAFAMDGDLLKVVQPLAPGETNLTIRAETESTHVEHVVRVVVMNDRDKYPVFPKLSYDLEIPLETRFPILLHRFAANVENGTVQFALYPPNRVPGLTIDEDTGTLIAGKDYIDSRLNRDTVFVVVRATNRNYPRFYSDVGVSISLVSTASRLRFSKPLFKATVRENTRVGSVLDVGKIEMQSAPANTVFTITPASPLTILPNGSIIVNDDVDLEKLPVDENDDMLFVVTASDGEQSVTAKLQLNIEDVNEFLPRFDYLHYQAHIGEGALPGTPIVKVRATDKDFSDTKLEYRINGGSGVKFVKIQQDGTLTLVESLDREKMAKFDVVIEAVDSGGNSAEAKVDVDVLDANDNAPRILNQPLIWNVPEGEASLGAAFEILTSDLDEAENAQVTYALSGGNEGRFFELIQKSPVAAVLKIVKPLNRAQQAAHVLSIEVKDHGHPSMMSVATVTVNVKSEGRRLPQFPLREYKQAVPADMPANFNILQVAAEDIDVPVQYSISGGEACHALKIGPKGEVAFATNERPEDLTRIECTVEVSDGSHSDSTRLVVNLEKMFAGKPNRPNHPPKFAKGNYVFRVNVAGAATGPEGLLVGQVSAIDNDGDLFNYSIEPVEFRNLFEVDNQGQIWLRSVEALGESRSMSFLAVATDKGQPQLASFTNVRVTFHQLEGVQVEHGFSRRPMDQIVDEEMPSSGTQVTRLPDLETTVFTVSDEVKDGKLAMPQTVQAFPNTQWSSSTAPSRSRSTAAETEIPHHMATHQVDATIRPTTAGTTTMWLATDKQVTGKATTQWTKVEGGSEGDSEDEATEATTLDAETSESQDEEEDTSRPFENADGDMFGDDTTTSGNSGADELHFRHALYYASMPEGRYSNGALLNLKPEPLQTNGEEVTYTISDSRLPFHIRGDTGELAIMDVDREKSPFFAFRITATDSRRRTATTVVNVTILDVNDNYPLFVSPPLFVGLPTNIAPNVAVDRLQAIDADEGRNAEVTYELEENPLLAIDARTGSIRVKSPLSPSQQPFEVKATAKDGGRPGLRTTHTPLLPTQSAPVVVPYPASPNHFVTQLLGGPTAGQRSEIQYRLAGDEHGLFTIDEEGRVLLARQPAPADLNKYHQISVRADNALGTDQTTLNVFLSGTGGAPPRVEETRPSFAGPCSFPTKLYNAQIAENREGRHKLSKVTSDCESAGAGYEYTIWQGADQFEVDEQTGEVFVNGPLDREKRSVHFIFINVTRPNEAKAKRQTAGNPVIEYAISKLSAWQALVVVRVLDSNDNSPQFVRLTPEGQYSGLVAQQAPPLTPILRMQAQDADEKTQLVYGIQGGDQDAFRLNSTTGILTLAKIIHEDSRTIFRTTGTVSDGSHTVEIPVTVHKLTPASNLVYLTLEKRMEELDEKEVEKALARITNTEIHVLTKEPFTNSQGQVDPNRSVVHIYGLEPKSRAPVEKNRLKGLLDKVYGALQASEARVSSISLAPSSSPSLSTVDAFLLFICLVLVVIALVVCCLVASLCKRRDAVDGKDYMRSSSLDGPRPYDVSVIPRATAQAVLAGRPLPDPMQFSENKQHSPSRISADDLRSTNRSDELLVFANSVRDTKSRASAVSDESGSDRGAAEREPVERTTATLMPRK</sequence>
<feature type="domain" description="Cadherin" evidence="12">
    <location>
        <begin position="2465"/>
        <end position="2551"/>
    </location>
</feature>
<proteinExistence type="predicted"/>
<gene>
    <name evidence="13" type="ORF">MSPICULIGERA_LOCUS17942</name>
</gene>
<dbReference type="PANTHER" id="PTHR24026">
    <property type="entry name" value="FAT ATYPICAL CADHERIN-RELATED"/>
    <property type="match status" value="1"/>
</dbReference>
<feature type="non-terminal residue" evidence="13">
    <location>
        <position position="1"/>
    </location>
</feature>
<feature type="domain" description="Cadherin" evidence="12">
    <location>
        <begin position="1343"/>
        <end position="1443"/>
    </location>
</feature>
<dbReference type="InterPro" id="IPR015919">
    <property type="entry name" value="Cadherin-like_sf"/>
</dbReference>
<feature type="compositionally biased region" description="Polar residues" evidence="10">
    <location>
        <begin position="1909"/>
        <end position="1919"/>
    </location>
</feature>
<dbReference type="Pfam" id="PF00028">
    <property type="entry name" value="Cadherin"/>
    <property type="match status" value="6"/>
</dbReference>
<evidence type="ECO:0000256" key="4">
    <source>
        <dbReference type="ARBA" id="ARBA00022837"/>
    </source>
</evidence>
<feature type="domain" description="Cadherin" evidence="12">
    <location>
        <begin position="1545"/>
        <end position="1652"/>
    </location>
</feature>
<evidence type="ECO:0000259" key="12">
    <source>
        <dbReference type="PROSITE" id="PS50268"/>
    </source>
</evidence>
<feature type="compositionally biased region" description="Acidic residues" evidence="10">
    <location>
        <begin position="1983"/>
        <end position="1992"/>
    </location>
</feature>
<comment type="caution">
    <text evidence="13">The sequence shown here is derived from an EMBL/GenBank/DDBJ whole genome shotgun (WGS) entry which is preliminary data.</text>
</comment>
<evidence type="ECO:0000256" key="7">
    <source>
        <dbReference type="ARBA" id="ARBA00023136"/>
    </source>
</evidence>